<dbReference type="SMART" id="SM00220">
    <property type="entry name" value="S_TKc"/>
    <property type="match status" value="1"/>
</dbReference>
<evidence type="ECO:0000313" key="2">
    <source>
        <dbReference type="EMBL" id="KAK5699064.1"/>
    </source>
</evidence>
<proteinExistence type="predicted"/>
<gene>
    <name evidence="2" type="ORF">LTR97_006713</name>
</gene>
<organism evidence="2 3">
    <name type="scientific">Elasticomyces elasticus</name>
    <dbReference type="NCBI Taxonomy" id="574655"/>
    <lineage>
        <taxon>Eukaryota</taxon>
        <taxon>Fungi</taxon>
        <taxon>Dikarya</taxon>
        <taxon>Ascomycota</taxon>
        <taxon>Pezizomycotina</taxon>
        <taxon>Dothideomycetes</taxon>
        <taxon>Dothideomycetidae</taxon>
        <taxon>Mycosphaerellales</taxon>
        <taxon>Teratosphaeriaceae</taxon>
        <taxon>Elasticomyces</taxon>
    </lineage>
</organism>
<dbReference type="PROSITE" id="PS50011">
    <property type="entry name" value="PROTEIN_KINASE_DOM"/>
    <property type="match status" value="1"/>
</dbReference>
<dbReference type="Proteomes" id="UP001310594">
    <property type="component" value="Unassembled WGS sequence"/>
</dbReference>
<dbReference type="AlphaFoldDB" id="A0AAN7W3B4"/>
<dbReference type="InterPro" id="IPR000719">
    <property type="entry name" value="Prot_kinase_dom"/>
</dbReference>
<protein>
    <recommendedName>
        <fullName evidence="1">Protein kinase domain-containing protein</fullName>
    </recommendedName>
</protein>
<name>A0AAN7W3B4_9PEZI</name>
<evidence type="ECO:0000259" key="1">
    <source>
        <dbReference type="PROSITE" id="PS50011"/>
    </source>
</evidence>
<dbReference type="EMBL" id="JAVRQU010000009">
    <property type="protein sequence ID" value="KAK5699064.1"/>
    <property type="molecule type" value="Genomic_DNA"/>
</dbReference>
<reference evidence="2" key="1">
    <citation type="submission" date="2023-08" db="EMBL/GenBank/DDBJ databases">
        <title>Black Yeasts Isolated from many extreme environments.</title>
        <authorList>
            <person name="Coleine C."/>
            <person name="Stajich J.E."/>
            <person name="Selbmann L."/>
        </authorList>
    </citation>
    <scope>NUCLEOTIDE SEQUENCE</scope>
    <source>
        <strain evidence="2">CCFEE 5810</strain>
    </source>
</reference>
<accession>A0AAN7W3B4</accession>
<feature type="domain" description="Protein kinase" evidence="1">
    <location>
        <begin position="44"/>
        <end position="363"/>
    </location>
</feature>
<dbReference type="SUPFAM" id="SSF56112">
    <property type="entry name" value="Protein kinase-like (PK-like)"/>
    <property type="match status" value="1"/>
</dbReference>
<comment type="caution">
    <text evidence="2">The sequence shown here is derived from an EMBL/GenBank/DDBJ whole genome shotgun (WGS) entry which is preliminary data.</text>
</comment>
<dbReference type="GO" id="GO:0005524">
    <property type="term" value="F:ATP binding"/>
    <property type="evidence" value="ECO:0007669"/>
    <property type="project" value="InterPro"/>
</dbReference>
<dbReference type="InterPro" id="IPR011009">
    <property type="entry name" value="Kinase-like_dom_sf"/>
</dbReference>
<sequence>MSLSIQLSPLSIQICSPPATPAVPAEALGFSTLEASKDSFRIRHYIIKPLGSGDNGETYAVIRKSDADSCLAESQGRHDASYYAALRRKVIVVKFAKDDNLEGDLTNEIMMLRDVLTTPNPYFTTAIETFLCGPLQWLTLPYLRGGNVQSFLLDHPEDATLGFRWHIGTCVARAILFLLYGITDTAEFEPRTNAPRVTHSDLWSVNLLLDAASMEATSATPERYPDIIVADWGRGKHYGNTPQDQAAHQEAQTWDIQTLGHNLSFVNGIGGWFTPIVSPQVQESERQLTVWQDRFQNFHATNCTPEVAAWSAIVVLQQFVTEADEQIRDHFQPLSQSARDALRKESFTDELLEATVGANANRS</sequence>
<evidence type="ECO:0000313" key="3">
    <source>
        <dbReference type="Proteomes" id="UP001310594"/>
    </source>
</evidence>
<dbReference type="GO" id="GO:0004672">
    <property type="term" value="F:protein kinase activity"/>
    <property type="evidence" value="ECO:0007669"/>
    <property type="project" value="InterPro"/>
</dbReference>